<dbReference type="Gene3D" id="4.10.240.10">
    <property type="entry name" value="Zn(2)-C6 fungal-type DNA-binding domain"/>
    <property type="match status" value="1"/>
</dbReference>
<feature type="domain" description="Zn(2)-C6 fungal-type" evidence="4">
    <location>
        <begin position="15"/>
        <end position="45"/>
    </location>
</feature>
<dbReference type="PROSITE" id="PS00463">
    <property type="entry name" value="ZN2_CY6_FUNGAL_1"/>
    <property type="match status" value="1"/>
</dbReference>
<keyword evidence="6" id="KW-1185">Reference proteome</keyword>
<dbReference type="CDD" id="cd12148">
    <property type="entry name" value="fungal_TF_MHR"/>
    <property type="match status" value="1"/>
</dbReference>
<feature type="region of interest" description="Disordered" evidence="3">
    <location>
        <begin position="498"/>
        <end position="523"/>
    </location>
</feature>
<dbReference type="PROSITE" id="PS50048">
    <property type="entry name" value="ZN2_CY6_FUNGAL_2"/>
    <property type="match status" value="1"/>
</dbReference>
<dbReference type="Pfam" id="PF00172">
    <property type="entry name" value="Zn_clus"/>
    <property type="match status" value="1"/>
</dbReference>
<dbReference type="PANTHER" id="PTHR31001:SF88">
    <property type="entry name" value="TRANSCRIPTION FACTOR PDR3"/>
    <property type="match status" value="1"/>
</dbReference>
<dbReference type="SMART" id="SM00066">
    <property type="entry name" value="GAL4"/>
    <property type="match status" value="1"/>
</dbReference>
<accession>A0ABN8VDL3</accession>
<protein>
    <recommendedName>
        <fullName evidence="4">Zn(2)-C6 fungal-type domain-containing protein</fullName>
    </recommendedName>
</protein>
<dbReference type="InterPro" id="IPR036864">
    <property type="entry name" value="Zn2-C6_fun-type_DNA-bd_sf"/>
</dbReference>
<evidence type="ECO:0000256" key="2">
    <source>
        <dbReference type="ARBA" id="ARBA00023242"/>
    </source>
</evidence>
<dbReference type="InterPro" id="IPR001138">
    <property type="entry name" value="Zn2Cys6_DnaBD"/>
</dbReference>
<dbReference type="EMBL" id="OX291502">
    <property type="protein sequence ID" value="CAI1560818.1"/>
    <property type="molecule type" value="Genomic_DNA"/>
</dbReference>
<dbReference type="Proteomes" id="UP001152964">
    <property type="component" value="Chromosome 12"/>
</dbReference>
<name>A0ABN8VDL3_SACEU</name>
<evidence type="ECO:0000313" key="6">
    <source>
        <dbReference type="Proteomes" id="UP001152964"/>
    </source>
</evidence>
<dbReference type="SUPFAM" id="SSF57701">
    <property type="entry name" value="Zn2/Cys6 DNA-binding domain"/>
    <property type="match status" value="1"/>
</dbReference>
<gene>
    <name evidence="5" type="primary">U6500L00130</name>
    <name evidence="5" type="ORF">SEUBUCD650_0L00130</name>
</gene>
<evidence type="ECO:0000256" key="1">
    <source>
        <dbReference type="ARBA" id="ARBA00004123"/>
    </source>
</evidence>
<dbReference type="InterPro" id="IPR050613">
    <property type="entry name" value="Sec_Metabolite_Reg"/>
</dbReference>
<dbReference type="CDD" id="cd00067">
    <property type="entry name" value="GAL4"/>
    <property type="match status" value="1"/>
</dbReference>
<keyword evidence="2" id="KW-0539">Nucleus</keyword>
<evidence type="ECO:0000259" key="4">
    <source>
        <dbReference type="PROSITE" id="PS50048"/>
    </source>
</evidence>
<proteinExistence type="predicted"/>
<evidence type="ECO:0000256" key="3">
    <source>
        <dbReference type="SAM" id="MobiDB-lite"/>
    </source>
</evidence>
<reference evidence="5" key="1">
    <citation type="submission" date="2022-08" db="EMBL/GenBank/DDBJ databases">
        <authorList>
            <person name="Byrne P K."/>
        </authorList>
    </citation>
    <scope>NUCLEOTIDE SEQUENCE</scope>
    <source>
        <strain evidence="5">UCD650</strain>
    </source>
</reference>
<sequence>MPQASVDFQGLSIISCKKCRQRKIRCGRQFPICQNCIKRSCECSYPRTLRKSSTKLTKKRKDSNARFYGFSSVNRSLFQVGMPFCNVDFELEGENATDVIKKFTSSPVFKKYIENLELINAAIQSIRDSFSRSFFDQIVDLNLLEQSISSKHNLDYQTLLLSYGVIIISERFSDPPPDVAEVIAELNLLLDNCPDCPEKVSSLNLLSEYYHYNFRIEAAWKCIFFAASIGYSLGLHIAPSKTWTMLVLQDALLCSVLGRPTSISCINAKMIGQICDGWGEISIILRESNELLLNLKSEGCVEKAILLDMKCDDFIEKCKKKMRSSEPIQNSAFLLVGYLKICIMAASRIKLLFPFFAEHRSIKAQLDENCSSLAGCLCGLFQLLVTSGLGSERKKFPLRPHFFPAYCSTFQGFLLQFLYSSNELLRNSDETSHNDCSTFLPKDLGRANLVLPSLSATASLMENYDLIVGKVTFCSFMADVFASFQALLNQKRLGVNRPKSVDTPRQGRPFTPAMSGITSENSDNSSPLIMGDIADWITSCFSDGITHFYPSEQPP</sequence>
<comment type="subcellular location">
    <subcellularLocation>
        <location evidence="1">Nucleus</location>
    </subcellularLocation>
</comment>
<evidence type="ECO:0000313" key="5">
    <source>
        <dbReference type="EMBL" id="CAI1560818.1"/>
    </source>
</evidence>
<organism evidence="5 6">
    <name type="scientific">Saccharomyces eubayanus</name>
    <name type="common">Yeast</name>
    <dbReference type="NCBI Taxonomy" id="1080349"/>
    <lineage>
        <taxon>Eukaryota</taxon>
        <taxon>Fungi</taxon>
        <taxon>Dikarya</taxon>
        <taxon>Ascomycota</taxon>
        <taxon>Saccharomycotina</taxon>
        <taxon>Saccharomycetes</taxon>
        <taxon>Saccharomycetales</taxon>
        <taxon>Saccharomycetaceae</taxon>
        <taxon>Saccharomyces</taxon>
    </lineage>
</organism>
<dbReference type="PANTHER" id="PTHR31001">
    <property type="entry name" value="UNCHARACTERIZED TRANSCRIPTIONAL REGULATORY PROTEIN"/>
    <property type="match status" value="1"/>
</dbReference>